<feature type="compositionally biased region" description="Low complexity" evidence="1">
    <location>
        <begin position="29"/>
        <end position="46"/>
    </location>
</feature>
<keyword evidence="3" id="KW-1185">Reference proteome</keyword>
<organism evidence="2 3">
    <name type="scientific">Calocera viscosa (strain TUFC12733)</name>
    <dbReference type="NCBI Taxonomy" id="1330018"/>
    <lineage>
        <taxon>Eukaryota</taxon>
        <taxon>Fungi</taxon>
        <taxon>Dikarya</taxon>
        <taxon>Basidiomycota</taxon>
        <taxon>Agaricomycotina</taxon>
        <taxon>Dacrymycetes</taxon>
        <taxon>Dacrymycetales</taxon>
        <taxon>Dacrymycetaceae</taxon>
        <taxon>Calocera</taxon>
    </lineage>
</organism>
<dbReference type="CDD" id="cd00882">
    <property type="entry name" value="Ras_like_GTPase"/>
    <property type="match status" value="1"/>
</dbReference>
<feature type="compositionally biased region" description="Low complexity" evidence="1">
    <location>
        <begin position="200"/>
        <end position="218"/>
    </location>
</feature>
<evidence type="ECO:0000256" key="1">
    <source>
        <dbReference type="SAM" id="MobiDB-lite"/>
    </source>
</evidence>
<dbReference type="EMBL" id="KV417279">
    <property type="protein sequence ID" value="KZO97642.1"/>
    <property type="molecule type" value="Genomic_DNA"/>
</dbReference>
<accession>A0A167NEY0</accession>
<feature type="compositionally biased region" description="Polar residues" evidence="1">
    <location>
        <begin position="291"/>
        <end position="302"/>
    </location>
</feature>
<feature type="compositionally biased region" description="Basic and acidic residues" evidence="1">
    <location>
        <begin position="231"/>
        <end position="246"/>
    </location>
</feature>
<feature type="compositionally biased region" description="Low complexity" evidence="1">
    <location>
        <begin position="149"/>
        <end position="168"/>
    </location>
</feature>
<evidence type="ECO:0000313" key="3">
    <source>
        <dbReference type="Proteomes" id="UP000076738"/>
    </source>
</evidence>
<dbReference type="Proteomes" id="UP000076738">
    <property type="component" value="Unassembled WGS sequence"/>
</dbReference>
<feature type="region of interest" description="Disordered" evidence="1">
    <location>
        <begin position="266"/>
        <end position="302"/>
    </location>
</feature>
<dbReference type="InterPro" id="IPR027417">
    <property type="entry name" value="P-loop_NTPase"/>
</dbReference>
<proteinExistence type="predicted"/>
<gene>
    <name evidence="2" type="ORF">CALVIDRAFT_77273</name>
</gene>
<feature type="compositionally biased region" description="Pro residues" evidence="1">
    <location>
        <begin position="62"/>
        <end position="75"/>
    </location>
</feature>
<reference evidence="2 3" key="1">
    <citation type="journal article" date="2016" name="Mol. Biol. Evol.">
        <title>Comparative Genomics of Early-Diverging Mushroom-Forming Fungi Provides Insights into the Origins of Lignocellulose Decay Capabilities.</title>
        <authorList>
            <person name="Nagy L.G."/>
            <person name="Riley R."/>
            <person name="Tritt A."/>
            <person name="Adam C."/>
            <person name="Daum C."/>
            <person name="Floudas D."/>
            <person name="Sun H."/>
            <person name="Yadav J.S."/>
            <person name="Pangilinan J."/>
            <person name="Larsson K.H."/>
            <person name="Matsuura K."/>
            <person name="Barry K."/>
            <person name="Labutti K."/>
            <person name="Kuo R."/>
            <person name="Ohm R.A."/>
            <person name="Bhattacharya S.S."/>
            <person name="Shirouzu T."/>
            <person name="Yoshinaga Y."/>
            <person name="Martin F.M."/>
            <person name="Grigoriev I.V."/>
            <person name="Hibbett D.S."/>
        </authorList>
    </citation>
    <scope>NUCLEOTIDE SEQUENCE [LARGE SCALE GENOMIC DNA]</scope>
    <source>
        <strain evidence="2 3">TUFC12733</strain>
    </source>
</reference>
<protein>
    <recommendedName>
        <fullName evidence="4">P-loop containing nucleoside triphosphate hydrolase protein</fullName>
    </recommendedName>
</protein>
<dbReference type="SUPFAM" id="SSF52540">
    <property type="entry name" value="P-loop containing nucleoside triphosphate hydrolases"/>
    <property type="match status" value="1"/>
</dbReference>
<feature type="region of interest" description="Disordered" evidence="1">
    <location>
        <begin position="142"/>
        <end position="253"/>
    </location>
</feature>
<feature type="region of interest" description="Disordered" evidence="1">
    <location>
        <begin position="1"/>
        <end position="129"/>
    </location>
</feature>
<evidence type="ECO:0008006" key="4">
    <source>
        <dbReference type="Google" id="ProtNLM"/>
    </source>
</evidence>
<dbReference type="OrthoDB" id="28357at2759"/>
<feature type="compositionally biased region" description="Low complexity" evidence="1">
    <location>
        <begin position="266"/>
        <end position="275"/>
    </location>
</feature>
<sequence length="620" mass="67233">MSYTPHQHPHLHPYATASRASPSRPPPTSSSNTTSNGANGLQSSSSQRRRSTSLPYHSHAPLGPPTAPPRIPLPDVPRETLGLDEWPPRPLVAADPDRQLLGPGIPQGITHSRSLPGTAGPEGRFPPLNEAEEDLDLDLVGRTRSSTDSGHSYLSSPSLSRPSSRASGRITPLPMRRYSTTGSSAGAAQGERRRSKSRSRATSDADGSTSTSTYGTGSPLLPSIALDPPTLEERERQRALERERTRQPSRTRQMVNTFIGSLNAHAHSHNYSSSNPTNTPAPVAARKGAESPTTTKPMRTSPSLPHFPQHAGEEYADPQGPVPVPVSVRRKMSGPRVDTSAQSLQRRPSVGLLGLSGRDVAIMAPGVVEESHGRARSNSKATLSGRDTPGSLTKLLPDPFPLAPSPNDGSAEHPYHIAVIGARRCGKTTFILMGLEGWWHIKRVTEVADKEGEVRYQVRASKIGMVMPEPGQQAPEVHYRILEVDSKQVDWEMDAPPAWPAWMPHVDGAFVLFDSTNRRNAYVAPAVDLIRDMNIPCIVVATKTDQAEAFPIARMDQRTRTRDVGLVGSSSDPTHKNRVAPKHCFRYLCKVVTGSEMRELVLLLVLCSDPLPRALLAGRV</sequence>
<name>A0A167NEY0_CALVF</name>
<dbReference type="AlphaFoldDB" id="A0A167NEY0"/>
<feature type="region of interest" description="Disordered" evidence="1">
    <location>
        <begin position="370"/>
        <end position="400"/>
    </location>
</feature>
<evidence type="ECO:0000313" key="2">
    <source>
        <dbReference type="EMBL" id="KZO97642.1"/>
    </source>
</evidence>
<dbReference type="Gene3D" id="3.40.50.300">
    <property type="entry name" value="P-loop containing nucleotide triphosphate hydrolases"/>
    <property type="match status" value="1"/>
</dbReference>